<feature type="chain" id="PRO_5015646599" evidence="3">
    <location>
        <begin position="27"/>
        <end position="482"/>
    </location>
</feature>
<dbReference type="SUPFAM" id="SSF56601">
    <property type="entry name" value="beta-lactamase/transpeptidase-like"/>
    <property type="match status" value="1"/>
</dbReference>
<keyword evidence="2" id="KW-0378">Hydrolase</keyword>
<dbReference type="PRINTS" id="PR00922">
    <property type="entry name" value="DADACBPTASE3"/>
</dbReference>
<accession>A0A2S9KIJ3</accession>
<protein>
    <submittedName>
        <fullName evidence="4">D-alanyl-D-alanine carboxypeptidase/D-alanyl-D-alanine-endopeptidase</fullName>
    </submittedName>
</protein>
<dbReference type="NCBIfam" id="TIGR00666">
    <property type="entry name" value="PBP4"/>
    <property type="match status" value="1"/>
</dbReference>
<feature type="signal peptide" evidence="3">
    <location>
        <begin position="1"/>
        <end position="26"/>
    </location>
</feature>
<reference evidence="4 5" key="1">
    <citation type="submission" date="2018-03" db="EMBL/GenBank/DDBJ databases">
        <title>Comparative genomics illustrates the genes involved in a hyperalkaliphilic mechanisms of Serpentinomonas isolated from highly-alkaline calcium-rich serpentinized springs.</title>
        <authorList>
            <person name="Suzuki S."/>
            <person name="Ishii S."/>
            <person name="Walworth N."/>
            <person name="Bird L."/>
            <person name="Kuenen J.G."/>
            <person name="Nealson K.H."/>
        </authorList>
    </citation>
    <scope>NUCLEOTIDE SEQUENCE [LARGE SCALE GENOMIC DNA]</scope>
    <source>
        <strain evidence="4 5">83</strain>
    </source>
</reference>
<dbReference type="GO" id="GO:0006508">
    <property type="term" value="P:proteolysis"/>
    <property type="evidence" value="ECO:0007669"/>
    <property type="project" value="InterPro"/>
</dbReference>
<proteinExistence type="inferred from homology"/>
<name>A0A2S9KIJ3_9BURK</name>
<evidence type="ECO:0000313" key="4">
    <source>
        <dbReference type="EMBL" id="PRD70244.1"/>
    </source>
</evidence>
<keyword evidence="4" id="KW-0645">Protease</keyword>
<dbReference type="InterPro" id="IPR012338">
    <property type="entry name" value="Beta-lactam/transpept-like"/>
</dbReference>
<evidence type="ECO:0000313" key="5">
    <source>
        <dbReference type="Proteomes" id="UP000238326"/>
    </source>
</evidence>
<dbReference type="Proteomes" id="UP000238326">
    <property type="component" value="Unassembled WGS sequence"/>
</dbReference>
<keyword evidence="4" id="KW-0121">Carboxypeptidase</keyword>
<dbReference type="InterPro" id="IPR000667">
    <property type="entry name" value="Peptidase_S13"/>
</dbReference>
<comment type="similarity">
    <text evidence="1">Belongs to the peptidase S13 family.</text>
</comment>
<dbReference type="Pfam" id="PF02113">
    <property type="entry name" value="Peptidase_S13"/>
    <property type="match status" value="1"/>
</dbReference>
<gene>
    <name evidence="4" type="primary">dacB</name>
    <name evidence="4" type="ORF">C6P61_01970</name>
</gene>
<sequence>MLERFRITKLAGAALLALTLAAAARAEPALPPEVASLLARAKLPADALSAVVLETRPDHAPLLAWRADMPVNPASTLKLVTTYAALDRLGPDFRWQTRVYSDAPVRDGTLLGDLYLQGGGDPKLVSERLWLLLRRVQGLGIRRIAGDIRLDRSAFALPETDPGAFDSEPLKPYNAAPDALLINYRSQLFGFTPDTEAGVARVTLEPPLAGVEWPASVPLEATGTDNPQACGDWRGALRADFSDPLHPRFAGRYRAACGAREWPIAHPEPARLAERAVAGLWQSLGGQLDGQVRQGRVPPQARLRLSFESPPLAEVVRETNKYSNNVMAQQIFLTLGQAGREGTPTGLPEARLALESWWQDKLGPDTRLPELGNGSGLGRDVRLSASALARLLQQAWNSGLMPDLAASLPASGVDGTLRRSTLEAGQAHLKTGSLRDVQALAGYVHGPNGQRRVLVAIVNHPQARAAKPALEALVRWAAQQQP</sequence>
<dbReference type="PANTHER" id="PTHR30023:SF0">
    <property type="entry name" value="PENICILLIN-SENSITIVE CARBOXYPEPTIDASE A"/>
    <property type="match status" value="1"/>
</dbReference>
<dbReference type="AlphaFoldDB" id="A0A2S9KIJ3"/>
<dbReference type="OrthoDB" id="9802627at2"/>
<evidence type="ECO:0000256" key="1">
    <source>
        <dbReference type="ARBA" id="ARBA00006096"/>
    </source>
</evidence>
<evidence type="ECO:0000256" key="2">
    <source>
        <dbReference type="ARBA" id="ARBA00022801"/>
    </source>
</evidence>
<organism evidence="4 5">
    <name type="scientific">Malikia spinosa</name>
    <dbReference type="NCBI Taxonomy" id="86180"/>
    <lineage>
        <taxon>Bacteria</taxon>
        <taxon>Pseudomonadati</taxon>
        <taxon>Pseudomonadota</taxon>
        <taxon>Betaproteobacteria</taxon>
        <taxon>Burkholderiales</taxon>
        <taxon>Comamonadaceae</taxon>
        <taxon>Malikia</taxon>
    </lineage>
</organism>
<dbReference type="EMBL" id="PVLR01000006">
    <property type="protein sequence ID" value="PRD70244.1"/>
    <property type="molecule type" value="Genomic_DNA"/>
</dbReference>
<keyword evidence="5" id="KW-1185">Reference proteome</keyword>
<comment type="caution">
    <text evidence="4">The sequence shown here is derived from an EMBL/GenBank/DDBJ whole genome shotgun (WGS) entry which is preliminary data.</text>
</comment>
<dbReference type="Gene3D" id="3.40.710.10">
    <property type="entry name" value="DD-peptidase/beta-lactamase superfamily"/>
    <property type="match status" value="2"/>
</dbReference>
<dbReference type="GO" id="GO:0000270">
    <property type="term" value="P:peptidoglycan metabolic process"/>
    <property type="evidence" value="ECO:0007669"/>
    <property type="project" value="TreeGrafter"/>
</dbReference>
<evidence type="ECO:0000256" key="3">
    <source>
        <dbReference type="SAM" id="SignalP"/>
    </source>
</evidence>
<dbReference type="Gene3D" id="3.50.80.20">
    <property type="entry name" value="D-Ala-D-Ala carboxypeptidase C, peptidase S13"/>
    <property type="match status" value="1"/>
</dbReference>
<dbReference type="GO" id="GO:0004185">
    <property type="term" value="F:serine-type carboxypeptidase activity"/>
    <property type="evidence" value="ECO:0007669"/>
    <property type="project" value="InterPro"/>
</dbReference>
<keyword evidence="3" id="KW-0732">Signal</keyword>
<dbReference type="RefSeq" id="WP_105728249.1">
    <property type="nucleotide sequence ID" value="NZ_DAIPCI010000048.1"/>
</dbReference>
<dbReference type="PANTHER" id="PTHR30023">
    <property type="entry name" value="D-ALANYL-D-ALANINE CARBOXYPEPTIDASE"/>
    <property type="match status" value="1"/>
</dbReference>